<keyword evidence="10 11" id="KW-0143">Chaperone</keyword>
<dbReference type="InterPro" id="IPR004961">
    <property type="entry name" value="Lipase_chaperone"/>
</dbReference>
<sequence>MMRRAWVGWACALLLGGLVWLGRPGADEATAQAGGSAPQAAAPSLRGTQVDGRASAEASGALRVDAELRRLFDYQLAALGERDLPAVRKAVQQALQAQLNGAALKQALELFDRYVAYRRALSDGKAAAGGVAERLQQMRALRLQFLSASEVAGLFGEEDVYDDFTVKRLRIAADVGLSAEQKAARLKALEAGLPADLRAARLEPVKHLSLAEAEEALRKKGGGEQELYALRAGMVGQAAADRLSQLDREQAQWQSRVEAYRLEARRLQTVAGLDAAQRRQALAGWRAQRFNTQEQLRLDAFVPPQ</sequence>
<keyword evidence="9 11" id="KW-0472">Membrane</keyword>
<keyword evidence="7 11" id="KW-1133">Transmembrane helix</keyword>
<comment type="function">
    <text evidence="11">May be involved in the folding of the extracellular lipase during its passage through the periplasm.</text>
</comment>
<evidence type="ECO:0000313" key="12">
    <source>
        <dbReference type="EMBL" id="NHR05032.1"/>
    </source>
</evidence>
<comment type="caution">
    <text evidence="12">The sequence shown here is derived from an EMBL/GenBank/DDBJ whole genome shotgun (WGS) entry which is preliminary data.</text>
</comment>
<keyword evidence="5 11" id="KW-0812">Transmembrane</keyword>
<name>A0ABX0KZL6_9NEIS</name>
<reference evidence="12 13" key="1">
    <citation type="submission" date="2020-03" db="EMBL/GenBank/DDBJ databases">
        <title>Draft genome sequence of environmentally isolated cultures.</title>
        <authorList>
            <person name="Wilson H.S."/>
            <person name="De Leon M.E."/>
        </authorList>
    </citation>
    <scope>NUCLEOTIDE SEQUENCE [LARGE SCALE GENOMIC DNA]</scope>
    <source>
        <strain evidence="12 13">HSC-31F16</strain>
    </source>
</reference>
<evidence type="ECO:0000256" key="8">
    <source>
        <dbReference type="ARBA" id="ARBA00023098"/>
    </source>
</evidence>
<evidence type="ECO:0000256" key="11">
    <source>
        <dbReference type="HAMAP-Rule" id="MF_00790"/>
    </source>
</evidence>
<dbReference type="EMBL" id="JAAOMA010000007">
    <property type="protein sequence ID" value="NHR05032.1"/>
    <property type="molecule type" value="Genomic_DNA"/>
</dbReference>
<keyword evidence="6 11" id="KW-0442">Lipid degradation</keyword>
<protein>
    <recommendedName>
        <fullName evidence="11">Lipase chaperone</fullName>
    </recommendedName>
    <alternativeName>
        <fullName evidence="11">Lipase activator protein</fullName>
    </alternativeName>
    <alternativeName>
        <fullName evidence="11">Lipase foldase</fullName>
    </alternativeName>
    <alternativeName>
        <fullName evidence="11">Lipase helper protein</fullName>
    </alternativeName>
    <alternativeName>
        <fullName evidence="11">Lipase modulator</fullName>
    </alternativeName>
</protein>
<keyword evidence="13" id="KW-1185">Reference proteome</keyword>
<proteinExistence type="inferred from homology"/>
<evidence type="ECO:0000256" key="7">
    <source>
        <dbReference type="ARBA" id="ARBA00022989"/>
    </source>
</evidence>
<comment type="similarity">
    <text evidence="2 11">Belongs to the lipase chaperone family.</text>
</comment>
<keyword evidence="4 11" id="KW-0997">Cell inner membrane</keyword>
<evidence type="ECO:0000256" key="6">
    <source>
        <dbReference type="ARBA" id="ARBA00022963"/>
    </source>
</evidence>
<dbReference type="HAMAP" id="MF_00790">
    <property type="entry name" value="Lipase_chap"/>
    <property type="match status" value="1"/>
</dbReference>
<evidence type="ECO:0000313" key="13">
    <source>
        <dbReference type="Proteomes" id="UP001515641"/>
    </source>
</evidence>
<keyword evidence="3 11" id="KW-1003">Cell membrane</keyword>
<evidence type="ECO:0000256" key="1">
    <source>
        <dbReference type="ARBA" id="ARBA00004383"/>
    </source>
</evidence>
<organism evidence="12 13">
    <name type="scientific">Chromobacterium fluminis</name>
    <dbReference type="NCBI Taxonomy" id="3044269"/>
    <lineage>
        <taxon>Bacteria</taxon>
        <taxon>Pseudomonadati</taxon>
        <taxon>Pseudomonadota</taxon>
        <taxon>Betaproteobacteria</taxon>
        <taxon>Neisseriales</taxon>
        <taxon>Chromobacteriaceae</taxon>
        <taxon>Chromobacterium</taxon>
    </lineage>
</organism>
<evidence type="ECO:0000256" key="10">
    <source>
        <dbReference type="ARBA" id="ARBA00023186"/>
    </source>
</evidence>
<keyword evidence="8 11" id="KW-0443">Lipid metabolism</keyword>
<evidence type="ECO:0000256" key="9">
    <source>
        <dbReference type="ARBA" id="ARBA00023136"/>
    </source>
</evidence>
<evidence type="ECO:0000256" key="3">
    <source>
        <dbReference type="ARBA" id="ARBA00022475"/>
    </source>
</evidence>
<dbReference type="SUPFAM" id="SSF158855">
    <property type="entry name" value="Lipase chaperone-like"/>
    <property type="match status" value="1"/>
</dbReference>
<evidence type="ECO:0000256" key="2">
    <source>
        <dbReference type="ARBA" id="ARBA00010358"/>
    </source>
</evidence>
<evidence type="ECO:0000256" key="4">
    <source>
        <dbReference type="ARBA" id="ARBA00022519"/>
    </source>
</evidence>
<accession>A0ABX0KZL6</accession>
<dbReference type="RefSeq" id="WP_166451429.1">
    <property type="nucleotide sequence ID" value="NZ_JAAOMA010000007.1"/>
</dbReference>
<gene>
    <name evidence="11" type="primary">lifO</name>
    <name evidence="12" type="ORF">HA052_07450</name>
</gene>
<evidence type="ECO:0000256" key="5">
    <source>
        <dbReference type="ARBA" id="ARBA00022692"/>
    </source>
</evidence>
<dbReference type="Proteomes" id="UP001515641">
    <property type="component" value="Unassembled WGS sequence"/>
</dbReference>
<comment type="subcellular location">
    <subcellularLocation>
        <location evidence="1">Cell inner membrane</location>
        <topology evidence="1">Single-pass membrane protein</topology>
        <orientation evidence="1">Periplasmic side</orientation>
    </subcellularLocation>
</comment>
<dbReference type="Pfam" id="PF03280">
    <property type="entry name" value="Lipase_chap"/>
    <property type="match status" value="1"/>
</dbReference>